<keyword evidence="6" id="KW-0963">Cytoplasm</keyword>
<dbReference type="OrthoDB" id="205248at2759"/>
<dbReference type="GO" id="GO:0005737">
    <property type="term" value="C:cytoplasm"/>
    <property type="evidence" value="ECO:0007669"/>
    <property type="project" value="UniProtKB-SubCell"/>
</dbReference>
<dbReference type="InterPro" id="IPR011009">
    <property type="entry name" value="Kinase-like_dom_sf"/>
</dbReference>
<comment type="similarity">
    <text evidence="3">Belongs to the protein kinase superfamily. RIO-type Ser/Thr kinase family.</text>
</comment>
<feature type="domain" description="RIO kinase" evidence="23">
    <location>
        <begin position="46"/>
        <end position="284"/>
    </location>
</feature>
<evidence type="ECO:0000256" key="7">
    <source>
        <dbReference type="ARBA" id="ARBA00022517"/>
    </source>
</evidence>
<keyword evidence="11 20" id="KW-0547">Nucleotide-binding</keyword>
<keyword evidence="12" id="KW-0418">Kinase</keyword>
<keyword evidence="25" id="KW-1185">Reference proteome</keyword>
<evidence type="ECO:0000256" key="1">
    <source>
        <dbReference type="ARBA" id="ARBA00001946"/>
    </source>
</evidence>
<evidence type="ECO:0000256" key="14">
    <source>
        <dbReference type="ARBA" id="ARBA00022840"/>
    </source>
</evidence>
<keyword evidence="8" id="KW-0723">Serine/threonine-protein kinase</keyword>
<evidence type="ECO:0000256" key="16">
    <source>
        <dbReference type="ARBA" id="ARBA00047899"/>
    </source>
</evidence>
<dbReference type="PANTHER" id="PTHR45723">
    <property type="entry name" value="SERINE/THREONINE-PROTEIN KINASE RIO1"/>
    <property type="match status" value="1"/>
</dbReference>
<comment type="catalytic activity">
    <reaction evidence="17">
        <text>L-seryl-[protein] + ATP = O-phospho-L-seryl-[protein] + ADP + H(+)</text>
        <dbReference type="Rhea" id="RHEA:17989"/>
        <dbReference type="Rhea" id="RHEA-COMP:9863"/>
        <dbReference type="Rhea" id="RHEA-COMP:11604"/>
        <dbReference type="ChEBI" id="CHEBI:15378"/>
        <dbReference type="ChEBI" id="CHEBI:29999"/>
        <dbReference type="ChEBI" id="CHEBI:30616"/>
        <dbReference type="ChEBI" id="CHEBI:83421"/>
        <dbReference type="ChEBI" id="CHEBI:456216"/>
        <dbReference type="EC" id="2.7.11.1"/>
    </reaction>
</comment>
<dbReference type="PROSITE" id="PS00018">
    <property type="entry name" value="EF_HAND_1"/>
    <property type="match status" value="1"/>
</dbReference>
<dbReference type="AlphaFoldDB" id="A0A0G4IHK1"/>
<dbReference type="GO" id="GO:0005524">
    <property type="term" value="F:ATP binding"/>
    <property type="evidence" value="ECO:0007669"/>
    <property type="project" value="UniProtKB-KW"/>
</dbReference>
<feature type="compositionally biased region" description="Acidic residues" evidence="22">
    <location>
        <begin position="363"/>
        <end position="377"/>
    </location>
</feature>
<dbReference type="PIRSF" id="PIRSF038147">
    <property type="entry name" value="Ser/Thr_PK_RIO1"/>
    <property type="match status" value="1"/>
</dbReference>
<evidence type="ECO:0000313" key="25">
    <source>
        <dbReference type="Proteomes" id="UP000039324"/>
    </source>
</evidence>
<organism evidence="24 25">
    <name type="scientific">Plasmodiophora brassicae</name>
    <name type="common">Clubroot disease agent</name>
    <dbReference type="NCBI Taxonomy" id="37360"/>
    <lineage>
        <taxon>Eukaryota</taxon>
        <taxon>Sar</taxon>
        <taxon>Rhizaria</taxon>
        <taxon>Endomyxa</taxon>
        <taxon>Phytomyxea</taxon>
        <taxon>Plasmodiophorida</taxon>
        <taxon>Plasmodiophoridae</taxon>
        <taxon>Plasmodiophora</taxon>
    </lineage>
</organism>
<name>A0A0G4IHK1_PLABS</name>
<evidence type="ECO:0000256" key="22">
    <source>
        <dbReference type="SAM" id="MobiDB-lite"/>
    </source>
</evidence>
<keyword evidence="7" id="KW-0690">Ribosome biogenesis</keyword>
<feature type="binding site" evidence="20">
    <location>
        <position position="102"/>
    </location>
    <ligand>
        <name>ATP</name>
        <dbReference type="ChEBI" id="CHEBI:30616"/>
    </ligand>
</feature>
<evidence type="ECO:0000256" key="8">
    <source>
        <dbReference type="ARBA" id="ARBA00022527"/>
    </source>
</evidence>
<dbReference type="STRING" id="37360.A0A0G4IHK1"/>
<feature type="non-terminal residue" evidence="24">
    <location>
        <position position="1"/>
    </location>
</feature>
<dbReference type="Pfam" id="PF01163">
    <property type="entry name" value="RIO1"/>
    <property type="match status" value="1"/>
</dbReference>
<evidence type="ECO:0000256" key="11">
    <source>
        <dbReference type="ARBA" id="ARBA00022741"/>
    </source>
</evidence>
<evidence type="ECO:0000256" key="3">
    <source>
        <dbReference type="ARBA" id="ARBA00009196"/>
    </source>
</evidence>
<dbReference type="Gene3D" id="1.10.510.10">
    <property type="entry name" value="Transferase(Phosphotransferase) domain 1"/>
    <property type="match status" value="1"/>
</dbReference>
<evidence type="ECO:0000256" key="10">
    <source>
        <dbReference type="ARBA" id="ARBA00022723"/>
    </source>
</evidence>
<reference evidence="24 25" key="1">
    <citation type="submission" date="2015-02" db="EMBL/GenBank/DDBJ databases">
        <authorList>
            <person name="Chooi Y.-H."/>
        </authorList>
    </citation>
    <scope>NUCLEOTIDE SEQUENCE [LARGE SCALE GENOMIC DNA]</scope>
    <source>
        <strain evidence="24">E3</strain>
    </source>
</reference>
<evidence type="ECO:0000313" key="24">
    <source>
        <dbReference type="EMBL" id="CEO94555.1"/>
    </source>
</evidence>
<dbReference type="GO" id="GO:0016787">
    <property type="term" value="F:hydrolase activity"/>
    <property type="evidence" value="ECO:0007669"/>
    <property type="project" value="UniProtKB-KW"/>
</dbReference>
<feature type="binding site" evidence="21">
    <location>
        <position position="225"/>
    </location>
    <ligand>
        <name>Mg(2+)</name>
        <dbReference type="ChEBI" id="CHEBI:18420"/>
    </ligand>
</feature>
<dbReference type="GO" id="GO:0046872">
    <property type="term" value="F:metal ion binding"/>
    <property type="evidence" value="ECO:0007669"/>
    <property type="project" value="UniProtKB-KW"/>
</dbReference>
<dbReference type="EC" id="2.7.11.1" evidence="4"/>
<keyword evidence="15" id="KW-0460">Magnesium</keyword>
<dbReference type="InterPro" id="IPR018935">
    <property type="entry name" value="RIO_kinase_CS"/>
</dbReference>
<comment type="cofactor">
    <cofactor evidence="1 21">
        <name>Mg(2+)</name>
        <dbReference type="ChEBI" id="CHEBI:18420"/>
    </cofactor>
</comment>
<dbReference type="InterPro" id="IPR018247">
    <property type="entry name" value="EF_Hand_1_Ca_BS"/>
</dbReference>
<evidence type="ECO:0000256" key="13">
    <source>
        <dbReference type="ARBA" id="ARBA00022801"/>
    </source>
</evidence>
<keyword evidence="14 20" id="KW-0067">ATP-binding</keyword>
<evidence type="ECO:0000256" key="12">
    <source>
        <dbReference type="ARBA" id="ARBA00022777"/>
    </source>
</evidence>
<comment type="subcellular location">
    <subcellularLocation>
        <location evidence="2">Cytoplasm</location>
    </subcellularLocation>
</comment>
<feature type="active site" description="4-aspartylphosphate intermediate" evidence="19">
    <location>
        <position position="237"/>
    </location>
</feature>
<dbReference type="InterPro" id="IPR051272">
    <property type="entry name" value="RIO-type_Ser/Thr_kinase"/>
</dbReference>
<evidence type="ECO:0000256" key="15">
    <source>
        <dbReference type="ARBA" id="ARBA00022842"/>
    </source>
</evidence>
<dbReference type="SUPFAM" id="SSF56112">
    <property type="entry name" value="Protein kinase-like (PK-like)"/>
    <property type="match status" value="1"/>
</dbReference>
<evidence type="ECO:0000256" key="4">
    <source>
        <dbReference type="ARBA" id="ARBA00012513"/>
    </source>
</evidence>
<protein>
    <recommendedName>
        <fullName evidence="5">Serine/threonine-protein kinase RIO1</fullName>
        <ecNumber evidence="4">2.7.11.1</ecNumber>
    </recommendedName>
    <alternativeName>
        <fullName evidence="18">Serine/threonine-protein kinase rio1</fullName>
    </alternativeName>
</protein>
<feature type="binding site" evidence="21">
    <location>
        <position position="237"/>
    </location>
    <ligand>
        <name>Mg(2+)</name>
        <dbReference type="ChEBI" id="CHEBI:18420"/>
    </ligand>
</feature>
<evidence type="ECO:0000256" key="17">
    <source>
        <dbReference type="ARBA" id="ARBA00048679"/>
    </source>
</evidence>
<comment type="catalytic activity">
    <reaction evidence="16">
        <text>L-threonyl-[protein] + ATP = O-phospho-L-threonyl-[protein] + ADP + H(+)</text>
        <dbReference type="Rhea" id="RHEA:46608"/>
        <dbReference type="Rhea" id="RHEA-COMP:11060"/>
        <dbReference type="Rhea" id="RHEA-COMP:11605"/>
        <dbReference type="ChEBI" id="CHEBI:15378"/>
        <dbReference type="ChEBI" id="CHEBI:30013"/>
        <dbReference type="ChEBI" id="CHEBI:30616"/>
        <dbReference type="ChEBI" id="CHEBI:61977"/>
        <dbReference type="ChEBI" id="CHEBI:456216"/>
        <dbReference type="EC" id="2.7.11.1"/>
    </reaction>
</comment>
<proteinExistence type="inferred from homology"/>
<accession>A0A0G4IHK1</accession>
<dbReference type="OMA" id="HPMSLDF"/>
<dbReference type="GO" id="GO:0042254">
    <property type="term" value="P:ribosome biogenesis"/>
    <property type="evidence" value="ECO:0007669"/>
    <property type="project" value="UniProtKB-KW"/>
</dbReference>
<feature type="binding site" evidence="20">
    <location>
        <position position="172"/>
    </location>
    <ligand>
        <name>ATP</name>
        <dbReference type="ChEBI" id="CHEBI:30616"/>
    </ligand>
</feature>
<dbReference type="SMART" id="SM00090">
    <property type="entry name" value="RIO"/>
    <property type="match status" value="1"/>
</dbReference>
<feature type="binding site" evidence="20">
    <location>
        <position position="174"/>
    </location>
    <ligand>
        <name>ATP</name>
        <dbReference type="ChEBI" id="CHEBI:30616"/>
    </ligand>
</feature>
<evidence type="ECO:0000259" key="23">
    <source>
        <dbReference type="SMART" id="SM00090"/>
    </source>
</evidence>
<dbReference type="GO" id="GO:0004674">
    <property type="term" value="F:protein serine/threonine kinase activity"/>
    <property type="evidence" value="ECO:0007669"/>
    <property type="project" value="UniProtKB-KW"/>
</dbReference>
<feature type="active site" description="Proton acceptor" evidence="19">
    <location>
        <position position="220"/>
    </location>
</feature>
<feature type="region of interest" description="Disordered" evidence="22">
    <location>
        <begin position="363"/>
        <end position="458"/>
    </location>
</feature>
<sequence length="458" mass="51323">LLRLDRALHGVRAQIRWRVSAMSGADDDWYDAGPEVQRTTAGPGHGKEERATTDQCLDHRTRLILFKMLNTGVLSDIGGCISTGKEANVYRAVGNDEQLAVKVFKTAILVFKDRERYVVGEHRFRHGFCKNNNLKMVQVWAEKEIRNLKRLHSAGIPCPRPVVLRSHVLVMSMIGDSTTGVPAPRLKDAVLSSKKAAGAYEQMVGIMYRMFHVCRLVHADLSEYNILYHEGQCVLIDVSQSVEMDHPMALEFLFADCRNITNFFRNKHNVLCVAPRTLFEIITDASLGDEGALQAVFDDKLAEAEQHVADGGDEVDLKESEFAHCTMPTSLDQLYDFDREAPRAEIQGSAMLSLALRRMVVSDADDDESSSEEETDSEASGSGSAGTDDDDDGSVDADDVKHANKSNRPVLTKEQRREQRKEAKKVAKAEQREKRKFKVKKKVKKRAAVVSKQRRHVK</sequence>
<dbReference type="InterPro" id="IPR017407">
    <property type="entry name" value="Ser/Thr_kinase_Rio1"/>
</dbReference>
<evidence type="ECO:0000256" key="6">
    <source>
        <dbReference type="ARBA" id="ARBA00022490"/>
    </source>
</evidence>
<evidence type="ECO:0000256" key="20">
    <source>
        <dbReference type="PIRSR" id="PIRSR038147-2"/>
    </source>
</evidence>
<gene>
    <name evidence="24" type="ORF">PBRA_000340</name>
</gene>
<dbReference type="InterPro" id="IPR000687">
    <property type="entry name" value="RIO_kinase"/>
</dbReference>
<dbReference type="InterPro" id="IPR018934">
    <property type="entry name" value="RIO_dom"/>
</dbReference>
<dbReference type="EMBL" id="CDSF01000001">
    <property type="protein sequence ID" value="CEO94555.1"/>
    <property type="molecule type" value="Genomic_DNA"/>
</dbReference>
<keyword evidence="9" id="KW-0808">Transferase</keyword>
<evidence type="ECO:0000256" key="21">
    <source>
        <dbReference type="PIRSR" id="PIRSR038147-3"/>
    </source>
</evidence>
<feature type="compositionally biased region" description="Basic residues" evidence="22">
    <location>
        <begin position="434"/>
        <end position="458"/>
    </location>
</feature>
<dbReference type="Gene3D" id="3.30.200.20">
    <property type="entry name" value="Phosphorylase Kinase, domain 1"/>
    <property type="match status" value="1"/>
</dbReference>
<dbReference type="PROSITE" id="PS01245">
    <property type="entry name" value="RIO1"/>
    <property type="match status" value="1"/>
</dbReference>
<dbReference type="FunFam" id="3.30.200.20:FF:000148">
    <property type="entry name" value="Serine/threonine-protein kinase RIO1"/>
    <property type="match status" value="1"/>
</dbReference>
<feature type="compositionally biased region" description="Acidic residues" evidence="22">
    <location>
        <begin position="387"/>
        <end position="397"/>
    </location>
</feature>
<evidence type="ECO:0000256" key="9">
    <source>
        <dbReference type="ARBA" id="ARBA00022679"/>
    </source>
</evidence>
<dbReference type="CDD" id="cd05147">
    <property type="entry name" value="RIO1_euk"/>
    <property type="match status" value="1"/>
</dbReference>
<keyword evidence="10" id="KW-0479">Metal-binding</keyword>
<evidence type="ECO:0000256" key="19">
    <source>
        <dbReference type="PIRSR" id="PIRSR038147-1"/>
    </source>
</evidence>
<evidence type="ECO:0000256" key="2">
    <source>
        <dbReference type="ARBA" id="ARBA00004496"/>
    </source>
</evidence>
<dbReference type="Proteomes" id="UP000039324">
    <property type="component" value="Unassembled WGS sequence"/>
</dbReference>
<evidence type="ECO:0000256" key="5">
    <source>
        <dbReference type="ARBA" id="ARBA00016038"/>
    </source>
</evidence>
<evidence type="ECO:0000256" key="18">
    <source>
        <dbReference type="ARBA" id="ARBA00068838"/>
    </source>
</evidence>
<keyword evidence="13" id="KW-0378">Hydrolase</keyword>
<feature type="compositionally biased region" description="Basic and acidic residues" evidence="22">
    <location>
        <begin position="411"/>
        <end position="433"/>
    </location>
</feature>